<dbReference type="AlphaFoldDB" id="A0A084Y746"/>
<protein>
    <submittedName>
        <fullName evidence="1">Uncharacterized protein</fullName>
    </submittedName>
</protein>
<evidence type="ECO:0000313" key="1">
    <source>
        <dbReference type="EMBL" id="KFB70540.1"/>
    </source>
</evidence>
<gene>
    <name evidence="1" type="ORF">AW09_004356</name>
</gene>
<evidence type="ECO:0000313" key="2">
    <source>
        <dbReference type="Proteomes" id="UP000020077"/>
    </source>
</evidence>
<dbReference type="Proteomes" id="UP000020077">
    <property type="component" value="Unassembled WGS sequence"/>
</dbReference>
<organism evidence="1 2">
    <name type="scientific">Candidatus Accumulibacter phosphatis</name>
    <dbReference type="NCBI Taxonomy" id="327160"/>
    <lineage>
        <taxon>Bacteria</taxon>
        <taxon>Pseudomonadati</taxon>
        <taxon>Pseudomonadota</taxon>
        <taxon>Betaproteobacteria</taxon>
        <taxon>Candidatus Accumulibacter</taxon>
    </lineage>
</organism>
<dbReference type="EMBL" id="JDVG02000685">
    <property type="protein sequence ID" value="KFB70540.1"/>
    <property type="molecule type" value="Genomic_DNA"/>
</dbReference>
<reference evidence="1 2" key="1">
    <citation type="submission" date="2014-02" db="EMBL/GenBank/DDBJ databases">
        <title>Expanding our view of genomic diversity in Candidatus Accumulibacter clades.</title>
        <authorList>
            <person name="Skennerton C.T."/>
            <person name="Barr J.J."/>
            <person name="Slater F.R."/>
            <person name="Bond P.L."/>
            <person name="Tyson G.W."/>
        </authorList>
    </citation>
    <scope>NUCLEOTIDE SEQUENCE [LARGE SCALE GENOMIC DNA]</scope>
    <source>
        <strain evidence="2">BA-91</strain>
    </source>
</reference>
<accession>A0A084Y746</accession>
<name>A0A084Y746_9PROT</name>
<comment type="caution">
    <text evidence="1">The sequence shown here is derived from an EMBL/GenBank/DDBJ whole genome shotgun (WGS) entry which is preliminary data.</text>
</comment>
<proteinExistence type="predicted"/>
<sequence length="118" mass="13263">MADARHQTTFLDRFDEVVERTFLHAAHGGFDILSSGHDDHRHFRVEVDDVRQQLGTTDMRHHQVEQHGACRLLPEHRQQFPAVADHLDVGDAGAVQHGCAGVQNRLLVIDEKNGQTGK</sequence>